<proteinExistence type="predicted"/>
<reference evidence="2" key="1">
    <citation type="submission" date="2011-02" db="EMBL/GenBank/DDBJ databases">
        <title>The genome of the leaf-cutting ant Acromyrmex echinatior suggests key adaptations to social evolution and fungus farming.</title>
        <authorList>
            <person name="Nygaard S."/>
            <person name="Zhang G."/>
        </authorList>
    </citation>
    <scope>NUCLEOTIDE SEQUENCE</scope>
</reference>
<dbReference type="EMBL" id="GL888070">
    <property type="protein sequence ID" value="EGI68208.1"/>
    <property type="molecule type" value="Genomic_DNA"/>
</dbReference>
<sequence length="94" mass="10498">MERLKKKADSNEEGNDKAARPGLPSLRLPPVRAHQHLSSSPGLRAGLKWANVNAALQKSLVMVVEENEQEEDEDGDVEEAREREQERGERRGAV</sequence>
<feature type="compositionally biased region" description="Basic and acidic residues" evidence="1">
    <location>
        <begin position="1"/>
        <end position="19"/>
    </location>
</feature>
<accession>F4WCM8</accession>
<feature type="compositionally biased region" description="Acidic residues" evidence="1">
    <location>
        <begin position="65"/>
        <end position="77"/>
    </location>
</feature>
<dbReference type="Proteomes" id="UP000007755">
    <property type="component" value="Unassembled WGS sequence"/>
</dbReference>
<evidence type="ECO:0000313" key="3">
    <source>
        <dbReference type="Proteomes" id="UP000007755"/>
    </source>
</evidence>
<protein>
    <submittedName>
        <fullName evidence="2">Uncharacterized protein</fullName>
    </submittedName>
</protein>
<dbReference type="AlphaFoldDB" id="F4WCM8"/>
<keyword evidence="3" id="KW-1185">Reference proteome</keyword>
<evidence type="ECO:0000256" key="1">
    <source>
        <dbReference type="SAM" id="MobiDB-lite"/>
    </source>
</evidence>
<organism evidence="3">
    <name type="scientific">Acromyrmex echinatior</name>
    <name type="common">Panamanian leafcutter ant</name>
    <name type="synonym">Acromyrmex octospinosus echinatior</name>
    <dbReference type="NCBI Taxonomy" id="103372"/>
    <lineage>
        <taxon>Eukaryota</taxon>
        <taxon>Metazoa</taxon>
        <taxon>Ecdysozoa</taxon>
        <taxon>Arthropoda</taxon>
        <taxon>Hexapoda</taxon>
        <taxon>Insecta</taxon>
        <taxon>Pterygota</taxon>
        <taxon>Neoptera</taxon>
        <taxon>Endopterygota</taxon>
        <taxon>Hymenoptera</taxon>
        <taxon>Apocrita</taxon>
        <taxon>Aculeata</taxon>
        <taxon>Formicoidea</taxon>
        <taxon>Formicidae</taxon>
        <taxon>Myrmicinae</taxon>
        <taxon>Acromyrmex</taxon>
    </lineage>
</organism>
<feature type="region of interest" description="Disordered" evidence="1">
    <location>
        <begin position="1"/>
        <end position="44"/>
    </location>
</feature>
<gene>
    <name evidence="2" type="ORF">G5I_03304</name>
</gene>
<name>F4WCM8_ACREC</name>
<feature type="region of interest" description="Disordered" evidence="1">
    <location>
        <begin position="64"/>
        <end position="94"/>
    </location>
</feature>
<dbReference type="InParanoid" id="F4WCM8"/>
<evidence type="ECO:0000313" key="2">
    <source>
        <dbReference type="EMBL" id="EGI68208.1"/>
    </source>
</evidence>
<feature type="compositionally biased region" description="Basic and acidic residues" evidence="1">
    <location>
        <begin position="78"/>
        <end position="94"/>
    </location>
</feature>